<gene>
    <name evidence="1" type="ORF">glysoja_039717</name>
</gene>
<organism evidence="1">
    <name type="scientific">Glycine soja</name>
    <name type="common">Wild soybean</name>
    <dbReference type="NCBI Taxonomy" id="3848"/>
    <lineage>
        <taxon>Eukaryota</taxon>
        <taxon>Viridiplantae</taxon>
        <taxon>Streptophyta</taxon>
        <taxon>Embryophyta</taxon>
        <taxon>Tracheophyta</taxon>
        <taxon>Spermatophyta</taxon>
        <taxon>Magnoliopsida</taxon>
        <taxon>eudicotyledons</taxon>
        <taxon>Gunneridae</taxon>
        <taxon>Pentapetalae</taxon>
        <taxon>rosids</taxon>
        <taxon>fabids</taxon>
        <taxon>Fabales</taxon>
        <taxon>Fabaceae</taxon>
        <taxon>Papilionoideae</taxon>
        <taxon>50 kb inversion clade</taxon>
        <taxon>NPAAA clade</taxon>
        <taxon>indigoferoid/millettioid clade</taxon>
        <taxon>Phaseoleae</taxon>
        <taxon>Glycine</taxon>
        <taxon>Glycine subgen. Soja</taxon>
    </lineage>
</organism>
<dbReference type="Proteomes" id="UP000053555">
    <property type="component" value="Unassembled WGS sequence"/>
</dbReference>
<protein>
    <submittedName>
        <fullName evidence="1">Uncharacterized protein</fullName>
    </submittedName>
</protein>
<reference evidence="1" key="1">
    <citation type="submission" date="2014-07" db="EMBL/GenBank/DDBJ databases">
        <title>Identification of a novel salt tolerance gene in wild soybean by whole-genome sequencing.</title>
        <authorList>
            <person name="Lam H.-M."/>
            <person name="Qi X."/>
            <person name="Li M.-W."/>
            <person name="Liu X."/>
            <person name="Xie M."/>
            <person name="Ni M."/>
            <person name="Xu X."/>
        </authorList>
    </citation>
    <scope>NUCLEOTIDE SEQUENCE [LARGE SCALE GENOMIC DNA]</scope>
    <source>
        <tissue evidence="1">Root</tissue>
    </source>
</reference>
<name>A0A0B2REK1_GLYSO</name>
<proteinExistence type="predicted"/>
<dbReference type="EMBL" id="KN651460">
    <property type="protein sequence ID" value="KHN30779.1"/>
    <property type="molecule type" value="Genomic_DNA"/>
</dbReference>
<accession>A0A0B2REK1</accession>
<dbReference type="AlphaFoldDB" id="A0A0B2REK1"/>
<sequence length="184" mass="21019">MLTTLWLDDCRKLMSLPKLPPYLEQLRAFNCTLLETDTTQRLVLQHMLQSSIPSYMHKQRVYSGGGYFILAGDHVTNECGRHVGWNDKSTVHCANLISDLVLFLYHDVCKVYRESKVHSSSDMPFNFEFDYYDVKVGRDKRSIKGCGVFPVYFSTLGLKLVSSSSSSSKEVEPQIMKMNRTSSV</sequence>
<evidence type="ECO:0000313" key="1">
    <source>
        <dbReference type="EMBL" id="KHN30779.1"/>
    </source>
</evidence>